<dbReference type="PANTHER" id="PTHR46056">
    <property type="entry name" value="LONG-CHAIN-ALCOHOL OXIDASE"/>
    <property type="match status" value="1"/>
</dbReference>
<keyword evidence="4" id="KW-0560">Oxidoreductase</keyword>
<accession>A0A382WB28</accession>
<feature type="domain" description="Glucose-methanol-choline oxidoreductase C-terminal" evidence="5">
    <location>
        <begin position="86"/>
        <end position="199"/>
    </location>
</feature>
<sequence length="216" mass="23883">YLYGVFERPVRMYRGIISNGSVRDEAHHDESRSFAGGFNYSSVGLGLPFYAAFLSPRSWGRDYADWIEAYEHVSGMHVLGEDLAMADNRITLHPSENDQHGLPIPCLHLDDHANDIAMKSYACRKGTELLEAAGATRVFQSPPLPVSHNMGTSRMSAEPEDGVVNRWGQSHEIPNLFVSDGSVFTSSMAGNPTLTIVALVLRQAAYIIEIMRSNQL</sequence>
<reference evidence="6" key="1">
    <citation type="submission" date="2018-05" db="EMBL/GenBank/DDBJ databases">
        <authorList>
            <person name="Lanie J.A."/>
            <person name="Ng W.-L."/>
            <person name="Kazmierczak K.M."/>
            <person name="Andrzejewski T.M."/>
            <person name="Davidsen T.M."/>
            <person name="Wayne K.J."/>
            <person name="Tettelin H."/>
            <person name="Glass J.I."/>
            <person name="Rusch D."/>
            <person name="Podicherti R."/>
            <person name="Tsui H.-C.T."/>
            <person name="Winkler M.E."/>
        </authorList>
    </citation>
    <scope>NUCLEOTIDE SEQUENCE</scope>
</reference>
<protein>
    <recommendedName>
        <fullName evidence="5">Glucose-methanol-choline oxidoreductase C-terminal domain-containing protein</fullName>
    </recommendedName>
</protein>
<dbReference type="InterPro" id="IPR007867">
    <property type="entry name" value="GMC_OxRtase_C"/>
</dbReference>
<evidence type="ECO:0000256" key="2">
    <source>
        <dbReference type="ARBA" id="ARBA00022630"/>
    </source>
</evidence>
<gene>
    <name evidence="6" type="ORF">METZ01_LOCUS408182</name>
</gene>
<keyword evidence="2" id="KW-0285">Flavoprotein</keyword>
<evidence type="ECO:0000256" key="4">
    <source>
        <dbReference type="ARBA" id="ARBA00023002"/>
    </source>
</evidence>
<keyword evidence="3" id="KW-0274">FAD</keyword>
<comment type="similarity">
    <text evidence="1">Belongs to the GMC oxidoreductase family.</text>
</comment>
<feature type="non-terminal residue" evidence="6">
    <location>
        <position position="1"/>
    </location>
</feature>
<dbReference type="SUPFAM" id="SSF54373">
    <property type="entry name" value="FAD-linked reductases, C-terminal domain"/>
    <property type="match status" value="1"/>
</dbReference>
<dbReference type="Gene3D" id="3.50.50.60">
    <property type="entry name" value="FAD/NAD(P)-binding domain"/>
    <property type="match status" value="1"/>
</dbReference>
<proteinExistence type="inferred from homology"/>
<evidence type="ECO:0000313" key="6">
    <source>
        <dbReference type="EMBL" id="SVD55328.1"/>
    </source>
</evidence>
<evidence type="ECO:0000256" key="3">
    <source>
        <dbReference type="ARBA" id="ARBA00022827"/>
    </source>
</evidence>
<dbReference type="EMBL" id="UINC01158020">
    <property type="protein sequence ID" value="SVD55328.1"/>
    <property type="molecule type" value="Genomic_DNA"/>
</dbReference>
<evidence type="ECO:0000256" key="1">
    <source>
        <dbReference type="ARBA" id="ARBA00010790"/>
    </source>
</evidence>
<organism evidence="6">
    <name type="scientific">marine metagenome</name>
    <dbReference type="NCBI Taxonomy" id="408172"/>
    <lineage>
        <taxon>unclassified sequences</taxon>
        <taxon>metagenomes</taxon>
        <taxon>ecological metagenomes</taxon>
    </lineage>
</organism>
<name>A0A382WB28_9ZZZZ</name>
<dbReference type="SUPFAM" id="SSF51905">
    <property type="entry name" value="FAD/NAD(P)-binding domain"/>
    <property type="match status" value="1"/>
</dbReference>
<dbReference type="InterPro" id="IPR036188">
    <property type="entry name" value="FAD/NAD-bd_sf"/>
</dbReference>
<evidence type="ECO:0000259" key="5">
    <source>
        <dbReference type="Pfam" id="PF05199"/>
    </source>
</evidence>
<dbReference type="PANTHER" id="PTHR46056:SF12">
    <property type="entry name" value="LONG-CHAIN-ALCOHOL OXIDASE"/>
    <property type="match status" value="1"/>
</dbReference>
<dbReference type="GO" id="GO:0016614">
    <property type="term" value="F:oxidoreductase activity, acting on CH-OH group of donors"/>
    <property type="evidence" value="ECO:0007669"/>
    <property type="project" value="InterPro"/>
</dbReference>
<dbReference type="AlphaFoldDB" id="A0A382WB28"/>
<dbReference type="Pfam" id="PF05199">
    <property type="entry name" value="GMC_oxred_C"/>
    <property type="match status" value="1"/>
</dbReference>